<feature type="chain" id="PRO_5021466846" evidence="2">
    <location>
        <begin position="22"/>
        <end position="413"/>
    </location>
</feature>
<protein>
    <submittedName>
        <fullName evidence="5">META domain-containing protein</fullName>
    </submittedName>
</protein>
<dbReference type="InterPro" id="IPR033450">
    <property type="entry name" value="NlpE_C"/>
</dbReference>
<feature type="domain" description="DUF306" evidence="3">
    <location>
        <begin position="297"/>
        <end position="407"/>
    </location>
</feature>
<accession>A0A501WR38</accession>
<feature type="domain" description="NlpE C-terminal OB" evidence="4">
    <location>
        <begin position="204"/>
        <end position="291"/>
    </location>
</feature>
<evidence type="ECO:0000256" key="2">
    <source>
        <dbReference type="SAM" id="SignalP"/>
    </source>
</evidence>
<keyword evidence="2" id="KW-0732">Signal</keyword>
<comment type="caution">
    <text evidence="5">The sequence shown here is derived from an EMBL/GenBank/DDBJ whole genome shotgun (WGS) entry which is preliminary data.</text>
</comment>
<dbReference type="Gene3D" id="2.40.128.640">
    <property type="match status" value="1"/>
</dbReference>
<evidence type="ECO:0000313" key="6">
    <source>
        <dbReference type="Proteomes" id="UP000319255"/>
    </source>
</evidence>
<dbReference type="InterPro" id="IPR038670">
    <property type="entry name" value="HslJ-like_sf"/>
</dbReference>
<dbReference type="InterPro" id="IPR038139">
    <property type="entry name" value="NlpE_C_sf"/>
</dbReference>
<feature type="region of interest" description="Disordered" evidence="1">
    <location>
        <begin position="39"/>
        <end position="74"/>
    </location>
</feature>
<dbReference type="Pfam" id="PF17185">
    <property type="entry name" value="NlpE_C"/>
    <property type="match status" value="1"/>
</dbReference>
<proteinExistence type="predicted"/>
<dbReference type="PANTHER" id="PTHR35535:SF2">
    <property type="entry name" value="DUF306 DOMAIN-CONTAINING PROTEIN"/>
    <property type="match status" value="1"/>
</dbReference>
<dbReference type="InterPro" id="IPR005184">
    <property type="entry name" value="DUF306_Meta_HslJ"/>
</dbReference>
<dbReference type="InterPro" id="IPR053147">
    <property type="entry name" value="Hsp_HslJ-like"/>
</dbReference>
<dbReference type="Pfam" id="PF03724">
    <property type="entry name" value="META"/>
    <property type="match status" value="1"/>
</dbReference>
<evidence type="ECO:0000313" key="5">
    <source>
        <dbReference type="EMBL" id="TPE50805.1"/>
    </source>
</evidence>
<evidence type="ECO:0000259" key="4">
    <source>
        <dbReference type="Pfam" id="PF17185"/>
    </source>
</evidence>
<dbReference type="RefSeq" id="WP_140454219.1">
    <property type="nucleotide sequence ID" value="NZ_VFRP01000009.1"/>
</dbReference>
<dbReference type="InterPro" id="IPR007298">
    <property type="entry name" value="Cu-R_lipoprotein_NlpE"/>
</dbReference>
<sequence length="413" mass="44417">MSLGWTARALAICCLSLLSLAANWEPPLGLAASHSWARGIETTPDPDTVRPSGAPTQAANEKGLGPSQTAPPGSSAAVIQLANATGAEAPETGLGVELPASYGGEVPCVDCEALSYQLNLWPDHVFDLRRKWLPDGRTQDALGRWWIDTSVGRLILWDGEDKMEFAVLPGRLRLIDRDGVPDAAPESYDLTGESGTTPLSIRVSVRGMVSFLADRAQITECLTGRVYPLSTTKEFPTLEAAYLAAGVAQGTPLMASLQGRVLQEGDEEDGEKGPLVIVNRFTGVWPEETCEQAMSSRSLTNTYWRIVRLGKTEIEPAAHLSEPHLVLKEGENRFVATVGCNEISGGFERNGDKLNFKAPATTLKGCQPPLADWERMLAEALANARGWRVNGEALELLDSAGMQIALFQAEAIP</sequence>
<dbReference type="Proteomes" id="UP000319255">
    <property type="component" value="Unassembled WGS sequence"/>
</dbReference>
<reference evidence="5 6" key="1">
    <citation type="submission" date="2019-06" db="EMBL/GenBank/DDBJ databases">
        <title>A novel bacterium of genus Amaricoccus, isolated from marine sediment.</title>
        <authorList>
            <person name="Huang H."/>
            <person name="Mo K."/>
            <person name="Hu Y."/>
        </authorList>
    </citation>
    <scope>NUCLEOTIDE SEQUENCE [LARGE SCALE GENOMIC DNA]</scope>
    <source>
        <strain evidence="5 6">HB172011</strain>
    </source>
</reference>
<evidence type="ECO:0000259" key="3">
    <source>
        <dbReference type="Pfam" id="PF03724"/>
    </source>
</evidence>
<dbReference type="Gene3D" id="2.40.50.540">
    <property type="match status" value="1"/>
</dbReference>
<dbReference type="OrthoDB" id="9809132at2"/>
<dbReference type="PANTHER" id="PTHR35535">
    <property type="entry name" value="HEAT SHOCK PROTEIN HSLJ"/>
    <property type="match status" value="1"/>
</dbReference>
<dbReference type="Gene3D" id="2.40.128.270">
    <property type="match status" value="1"/>
</dbReference>
<organism evidence="5 6">
    <name type="scientific">Amaricoccus solimangrovi</name>
    <dbReference type="NCBI Taxonomy" id="2589815"/>
    <lineage>
        <taxon>Bacteria</taxon>
        <taxon>Pseudomonadati</taxon>
        <taxon>Pseudomonadota</taxon>
        <taxon>Alphaproteobacteria</taxon>
        <taxon>Rhodobacterales</taxon>
        <taxon>Paracoccaceae</taxon>
        <taxon>Amaricoccus</taxon>
    </lineage>
</organism>
<feature type="signal peptide" evidence="2">
    <location>
        <begin position="1"/>
        <end position="21"/>
    </location>
</feature>
<gene>
    <name evidence="5" type="ORF">FJM51_11155</name>
</gene>
<dbReference type="AlphaFoldDB" id="A0A501WR38"/>
<name>A0A501WR38_9RHOB</name>
<evidence type="ECO:0000256" key="1">
    <source>
        <dbReference type="SAM" id="MobiDB-lite"/>
    </source>
</evidence>
<keyword evidence="6" id="KW-1185">Reference proteome</keyword>
<dbReference type="Pfam" id="PF04170">
    <property type="entry name" value="NlpE"/>
    <property type="match status" value="1"/>
</dbReference>
<dbReference type="EMBL" id="VFRP01000009">
    <property type="protein sequence ID" value="TPE50805.1"/>
    <property type="molecule type" value="Genomic_DNA"/>
</dbReference>